<keyword evidence="6 8" id="KW-0315">Glutamine amidotransferase</keyword>
<dbReference type="PIRSF" id="PIRSF001589">
    <property type="entry name" value="Asn_synthetase_glu-h"/>
    <property type="match status" value="1"/>
</dbReference>
<dbReference type="GO" id="GO:0005524">
    <property type="term" value="F:ATP binding"/>
    <property type="evidence" value="ECO:0007669"/>
    <property type="project" value="UniProtKB-KW"/>
</dbReference>
<dbReference type="Pfam" id="PF00733">
    <property type="entry name" value="Asn_synthase"/>
    <property type="match status" value="1"/>
</dbReference>
<evidence type="ECO:0000256" key="10">
    <source>
        <dbReference type="PIRSR" id="PIRSR001589-3"/>
    </source>
</evidence>
<accession>A0A7S7AEL0</accession>
<dbReference type="PANTHER" id="PTHR43284:SF1">
    <property type="entry name" value="ASPARAGINE SYNTHETASE"/>
    <property type="match status" value="1"/>
</dbReference>
<dbReference type="PANTHER" id="PTHR43284">
    <property type="entry name" value="ASPARAGINE SYNTHETASE (GLUTAMINE-HYDROLYZING)"/>
    <property type="match status" value="1"/>
</dbReference>
<dbReference type="AlphaFoldDB" id="A0A7S7AEL0"/>
<dbReference type="InterPro" id="IPR051786">
    <property type="entry name" value="ASN_synthetase/amidase"/>
</dbReference>
<keyword evidence="12" id="KW-0436">Ligase</keyword>
<evidence type="ECO:0000256" key="9">
    <source>
        <dbReference type="PIRSR" id="PIRSR001589-2"/>
    </source>
</evidence>
<evidence type="ECO:0000256" key="7">
    <source>
        <dbReference type="ARBA" id="ARBA00048741"/>
    </source>
</evidence>
<dbReference type="SUPFAM" id="SSF56235">
    <property type="entry name" value="N-terminal nucleophile aminohydrolases (Ntn hydrolases)"/>
    <property type="match status" value="1"/>
</dbReference>
<dbReference type="InterPro" id="IPR001962">
    <property type="entry name" value="Asn_synthase"/>
</dbReference>
<evidence type="ECO:0000313" key="13">
    <source>
        <dbReference type="Proteomes" id="UP000593812"/>
    </source>
</evidence>
<dbReference type="NCBIfam" id="TIGR01536">
    <property type="entry name" value="asn_synth_AEB"/>
    <property type="match status" value="1"/>
</dbReference>
<comment type="similarity">
    <text evidence="2">Belongs to the asparagine synthetase family.</text>
</comment>
<dbReference type="InterPro" id="IPR033738">
    <property type="entry name" value="AsnB_N"/>
</dbReference>
<dbReference type="InterPro" id="IPR029055">
    <property type="entry name" value="Ntn_hydrolases_N"/>
</dbReference>
<dbReference type="EMBL" id="CP048654">
    <property type="protein sequence ID" value="QOW42831.1"/>
    <property type="molecule type" value="Genomic_DNA"/>
</dbReference>
<dbReference type="PROSITE" id="PS51278">
    <property type="entry name" value="GATASE_TYPE_2"/>
    <property type="match status" value="1"/>
</dbReference>
<sequence length="631" mass="72405">MCGFTGFFQGSIFNSGDQTQESLKKMTDAIIHRGPDAEGFWFDQCEKVAFAHRRLAILELSEMGHQPMFSHSKRYVVVFNGEIYNHLQLRSKLEQEKHVFQWRGHSDTETLLACFTTWGVEKTLQLIVGMFSIVLWDKWEKKLILARDRLGEKPLYWGWCGQTLLFGSELKALKAHPDFVSEINRDALALLLQYNYIPAPYSIYKNIEKLPAGSYVQIQANDTRHTVEIKKYWNLKAVMQNGLDQPFQGDALEAANLLEQKLVQSISEQMLADVPLGAFLSGGVDSSTVVALMQSQSAKPIKTFAIGFNERGYNEAEFAKEVARHLGTEHTELYVTAEDALSVIAKLPKVYCEPFADSSQIPTFLVMQMAKQHVTVALSGDAGDELFGGYNTYQMAAKVWNSVSKLPYPLRKIATQILGKIPTSQKIQKLLYVLPAQNREEFYQFLVTHWKTPNNVVKGAQTVGTVFNTPNRWVKTDHFEQWMMAIDTNQYMVDDILVKVDRAAMANSLETRVPMLDHRVVEFAWQLPLDYKIKNGIGKNILRDVLYKHVPRELIERPKKGFSIPLAQWLRGPLREWAENLLSEQRLQAEDYFYVEPIRKIWQEHLSGKQDHATRLWSILMFQAWLDEQNS</sequence>
<name>A0A7S7AEL0_9GAMM</name>
<proteinExistence type="inferred from homology"/>
<protein>
    <recommendedName>
        <fullName evidence="3">asparagine synthase (glutamine-hydrolyzing)</fullName>
        <ecNumber evidence="3">6.3.5.4</ecNumber>
    </recommendedName>
</protein>
<dbReference type="Pfam" id="PF13537">
    <property type="entry name" value="GATase_7"/>
    <property type="match status" value="1"/>
</dbReference>
<feature type="domain" description="Glutamine amidotransferase type-2" evidence="11">
    <location>
        <begin position="2"/>
        <end position="221"/>
    </location>
</feature>
<reference evidence="12 13" key="1">
    <citation type="submission" date="2020-02" db="EMBL/GenBank/DDBJ databases">
        <title>Tigecycline-resistant Acinetobacter species from pigs and migratory birds.</title>
        <authorList>
            <person name="Chen C."/>
            <person name="Sun J."/>
            <person name="Liao X.-P."/>
            <person name="Liu Y.-H."/>
        </authorList>
    </citation>
    <scope>NUCLEOTIDE SEQUENCE [LARGE SCALE GENOMIC DNA]</scope>
    <source>
        <strain evidence="12 13">C15_T</strain>
    </source>
</reference>
<dbReference type="GO" id="GO:0004066">
    <property type="term" value="F:asparagine synthase (glutamine-hydrolyzing) activity"/>
    <property type="evidence" value="ECO:0007669"/>
    <property type="project" value="UniProtKB-EC"/>
</dbReference>
<organism evidence="12 13">
    <name type="scientific">Acinetobacter indicus</name>
    <dbReference type="NCBI Taxonomy" id="756892"/>
    <lineage>
        <taxon>Bacteria</taxon>
        <taxon>Pseudomonadati</taxon>
        <taxon>Pseudomonadota</taxon>
        <taxon>Gammaproteobacteria</taxon>
        <taxon>Moraxellales</taxon>
        <taxon>Moraxellaceae</taxon>
        <taxon>Acinetobacter</taxon>
    </lineage>
</organism>
<dbReference type="GO" id="GO:0005829">
    <property type="term" value="C:cytosol"/>
    <property type="evidence" value="ECO:0007669"/>
    <property type="project" value="TreeGrafter"/>
</dbReference>
<dbReference type="Gene3D" id="3.60.20.10">
    <property type="entry name" value="Glutamine Phosphoribosylpyrophosphate, subunit 1, domain 1"/>
    <property type="match status" value="1"/>
</dbReference>
<feature type="active site" description="For GATase activity" evidence="8">
    <location>
        <position position="2"/>
    </location>
</feature>
<feature type="binding site" evidence="9">
    <location>
        <begin position="379"/>
        <end position="380"/>
    </location>
    <ligand>
        <name>ATP</name>
        <dbReference type="ChEBI" id="CHEBI:30616"/>
    </ligand>
</feature>
<gene>
    <name evidence="12" type="primary">asnB</name>
    <name evidence="12" type="ORF">G0027_08140</name>
</gene>
<feature type="binding site" evidence="9">
    <location>
        <position position="306"/>
    </location>
    <ligand>
        <name>ATP</name>
        <dbReference type="ChEBI" id="CHEBI:30616"/>
    </ligand>
</feature>
<keyword evidence="8" id="KW-0028">Amino-acid biosynthesis</keyword>
<evidence type="ECO:0000256" key="6">
    <source>
        <dbReference type="ARBA" id="ARBA00022962"/>
    </source>
</evidence>
<dbReference type="CDD" id="cd01991">
    <property type="entry name" value="Asn_synthase_B_C"/>
    <property type="match status" value="1"/>
</dbReference>
<keyword evidence="8" id="KW-0061">Asparagine biosynthesis</keyword>
<evidence type="ECO:0000256" key="5">
    <source>
        <dbReference type="ARBA" id="ARBA00022840"/>
    </source>
</evidence>
<feature type="site" description="Important for beta-aspartyl-AMP intermediate formation" evidence="10">
    <location>
        <position position="381"/>
    </location>
</feature>
<dbReference type="EC" id="6.3.5.4" evidence="3"/>
<dbReference type="RefSeq" id="WP_180192124.1">
    <property type="nucleotide sequence ID" value="NZ_CP048654.1"/>
</dbReference>
<dbReference type="InterPro" id="IPR006426">
    <property type="entry name" value="Asn_synth_AEB"/>
</dbReference>
<evidence type="ECO:0000256" key="8">
    <source>
        <dbReference type="PIRSR" id="PIRSR001589-1"/>
    </source>
</evidence>
<evidence type="ECO:0000256" key="4">
    <source>
        <dbReference type="ARBA" id="ARBA00022741"/>
    </source>
</evidence>
<dbReference type="SUPFAM" id="SSF52402">
    <property type="entry name" value="Adenine nucleotide alpha hydrolases-like"/>
    <property type="match status" value="1"/>
</dbReference>
<keyword evidence="5 9" id="KW-0067">ATP-binding</keyword>
<keyword evidence="4 9" id="KW-0547">Nucleotide-binding</keyword>
<dbReference type="InterPro" id="IPR017932">
    <property type="entry name" value="GATase_2_dom"/>
</dbReference>
<dbReference type="Gene3D" id="3.40.50.620">
    <property type="entry name" value="HUPs"/>
    <property type="match status" value="1"/>
</dbReference>
<comment type="pathway">
    <text evidence="1">Amino-acid biosynthesis; L-asparagine biosynthesis; L-asparagine from L-aspartate (L-Gln route): step 1/1.</text>
</comment>
<dbReference type="InterPro" id="IPR014729">
    <property type="entry name" value="Rossmann-like_a/b/a_fold"/>
</dbReference>
<evidence type="ECO:0000256" key="1">
    <source>
        <dbReference type="ARBA" id="ARBA00005187"/>
    </source>
</evidence>
<dbReference type="GO" id="GO:0006529">
    <property type="term" value="P:asparagine biosynthetic process"/>
    <property type="evidence" value="ECO:0007669"/>
    <property type="project" value="UniProtKB-KW"/>
</dbReference>
<evidence type="ECO:0000256" key="3">
    <source>
        <dbReference type="ARBA" id="ARBA00012737"/>
    </source>
</evidence>
<evidence type="ECO:0000313" key="12">
    <source>
        <dbReference type="EMBL" id="QOW42831.1"/>
    </source>
</evidence>
<feature type="binding site" evidence="9">
    <location>
        <position position="107"/>
    </location>
    <ligand>
        <name>L-glutamine</name>
        <dbReference type="ChEBI" id="CHEBI:58359"/>
    </ligand>
</feature>
<comment type="catalytic activity">
    <reaction evidence="7">
        <text>L-aspartate + L-glutamine + ATP + H2O = L-asparagine + L-glutamate + AMP + diphosphate + H(+)</text>
        <dbReference type="Rhea" id="RHEA:12228"/>
        <dbReference type="ChEBI" id="CHEBI:15377"/>
        <dbReference type="ChEBI" id="CHEBI:15378"/>
        <dbReference type="ChEBI" id="CHEBI:29985"/>
        <dbReference type="ChEBI" id="CHEBI:29991"/>
        <dbReference type="ChEBI" id="CHEBI:30616"/>
        <dbReference type="ChEBI" id="CHEBI:33019"/>
        <dbReference type="ChEBI" id="CHEBI:58048"/>
        <dbReference type="ChEBI" id="CHEBI:58359"/>
        <dbReference type="ChEBI" id="CHEBI:456215"/>
        <dbReference type="EC" id="6.3.5.4"/>
    </reaction>
</comment>
<evidence type="ECO:0000259" key="11">
    <source>
        <dbReference type="PROSITE" id="PS51278"/>
    </source>
</evidence>
<dbReference type="Proteomes" id="UP000593812">
    <property type="component" value="Chromosome"/>
</dbReference>
<dbReference type="CDD" id="cd00712">
    <property type="entry name" value="AsnB"/>
    <property type="match status" value="1"/>
</dbReference>
<evidence type="ECO:0000256" key="2">
    <source>
        <dbReference type="ARBA" id="ARBA00005752"/>
    </source>
</evidence>